<proteinExistence type="predicted"/>
<dbReference type="InParanoid" id="B4D825"/>
<accession>B4D825</accession>
<dbReference type="AlphaFoldDB" id="B4D825"/>
<dbReference type="STRING" id="497964.CfE428DRAFT_5065"/>
<reference evidence="1 2" key="1">
    <citation type="journal article" date="2011" name="J. Bacteriol.">
        <title>Genome sequence of Chthoniobacter flavus Ellin428, an aerobic heterotrophic soil bacterium.</title>
        <authorList>
            <person name="Kant R."/>
            <person name="van Passel M.W."/>
            <person name="Palva A."/>
            <person name="Lucas S."/>
            <person name="Lapidus A."/>
            <person name="Glavina Del Rio T."/>
            <person name="Dalin E."/>
            <person name="Tice H."/>
            <person name="Bruce D."/>
            <person name="Goodwin L."/>
            <person name="Pitluck S."/>
            <person name="Larimer F.W."/>
            <person name="Land M.L."/>
            <person name="Hauser L."/>
            <person name="Sangwan P."/>
            <person name="de Vos W.M."/>
            <person name="Janssen P.H."/>
            <person name="Smidt H."/>
        </authorList>
    </citation>
    <scope>NUCLEOTIDE SEQUENCE [LARGE SCALE GENOMIC DNA]</scope>
    <source>
        <strain evidence="1 2">Ellin428</strain>
    </source>
</reference>
<organism evidence="1 2">
    <name type="scientific">Chthoniobacter flavus Ellin428</name>
    <dbReference type="NCBI Taxonomy" id="497964"/>
    <lineage>
        <taxon>Bacteria</taxon>
        <taxon>Pseudomonadati</taxon>
        <taxon>Verrucomicrobiota</taxon>
        <taxon>Spartobacteria</taxon>
        <taxon>Chthoniobacterales</taxon>
        <taxon>Chthoniobacteraceae</taxon>
        <taxon>Chthoniobacter</taxon>
    </lineage>
</organism>
<keyword evidence="2" id="KW-1185">Reference proteome</keyword>
<sequence length="56" mass="6408">MWVRRAALHHDFDCTVPFDQGQWLEPVGFIREKGSLVGRQAVGQAMDFSSTGLFRR</sequence>
<dbReference type="EMBL" id="ABVL01000020">
    <property type="protein sequence ID" value="EDY17379.1"/>
    <property type="molecule type" value="Genomic_DNA"/>
</dbReference>
<gene>
    <name evidence="1" type="ORF">CfE428DRAFT_5065</name>
</gene>
<dbReference type="Proteomes" id="UP000005824">
    <property type="component" value="Unassembled WGS sequence"/>
</dbReference>
<evidence type="ECO:0000313" key="2">
    <source>
        <dbReference type="Proteomes" id="UP000005824"/>
    </source>
</evidence>
<protein>
    <submittedName>
        <fullName evidence="1">Uncharacterized protein</fullName>
    </submittedName>
</protein>
<evidence type="ECO:0000313" key="1">
    <source>
        <dbReference type="EMBL" id="EDY17379.1"/>
    </source>
</evidence>
<comment type="caution">
    <text evidence="1">The sequence shown here is derived from an EMBL/GenBank/DDBJ whole genome shotgun (WGS) entry which is preliminary data.</text>
</comment>
<name>B4D825_9BACT</name>